<keyword evidence="1 3" id="KW-0963">Cytoplasm</keyword>
<dbReference type="UniPathway" id="UPA00988"/>
<evidence type="ECO:0000256" key="1">
    <source>
        <dbReference type="ARBA" id="ARBA00022490"/>
    </source>
</evidence>
<dbReference type="OrthoDB" id="25129at2759"/>
<comment type="function">
    <text evidence="3">Plays a central role in 2-thiolation of mcm(5)S(2)U at tRNA wobble positions of tRNA(Lys), tRNA(Glu) and tRNA(Gln). May act by forming a heterodimer with NCS6 that ligates sulfur from thiocarboxylated URM1 onto the uridine of tRNAs at wobble position. Prior mcm(5) tRNA modification by the elongator complex is required for 2-thiolation. May also be involved in protein urmylation.</text>
</comment>
<comment type="subcellular location">
    <subcellularLocation>
        <location evidence="3">Cytoplasm</location>
    </subcellularLocation>
</comment>
<dbReference type="Proteomes" id="UP000554235">
    <property type="component" value="Unassembled WGS sequence"/>
</dbReference>
<dbReference type="GO" id="GO:0016779">
    <property type="term" value="F:nucleotidyltransferase activity"/>
    <property type="evidence" value="ECO:0007669"/>
    <property type="project" value="UniProtKB-UniRule"/>
</dbReference>
<evidence type="ECO:0000313" key="6">
    <source>
        <dbReference type="Proteomes" id="UP000554235"/>
    </source>
</evidence>
<keyword evidence="6" id="KW-1185">Reference proteome</keyword>
<dbReference type="PANTHER" id="PTHR20882:SF14">
    <property type="entry name" value="CYTOPLASMIC TRNA 2-THIOLATION PROTEIN 2"/>
    <property type="match status" value="1"/>
</dbReference>
<dbReference type="Pfam" id="PF01636">
    <property type="entry name" value="APH"/>
    <property type="match status" value="1"/>
</dbReference>
<name>A0A8H4L983_9HYPO</name>
<evidence type="ECO:0000313" key="5">
    <source>
        <dbReference type="EMBL" id="KAF4465400.1"/>
    </source>
</evidence>
<comment type="similarity">
    <text evidence="3">Belongs to the CTU2/NCS2 family.</text>
</comment>
<dbReference type="GO" id="GO:0005829">
    <property type="term" value="C:cytosol"/>
    <property type="evidence" value="ECO:0007669"/>
    <property type="project" value="TreeGrafter"/>
</dbReference>
<dbReference type="GO" id="GO:0032447">
    <property type="term" value="P:protein urmylation"/>
    <property type="evidence" value="ECO:0007669"/>
    <property type="project" value="UniProtKB-UniRule"/>
</dbReference>
<feature type="domain" description="Aminoglycoside phosphotransferase" evidence="4">
    <location>
        <begin position="54"/>
        <end position="279"/>
    </location>
</feature>
<dbReference type="Pfam" id="PF10288">
    <property type="entry name" value="CTU2"/>
    <property type="match status" value="1"/>
</dbReference>
<proteinExistence type="inferred from homology"/>
<evidence type="ECO:0000256" key="3">
    <source>
        <dbReference type="HAMAP-Rule" id="MF_03054"/>
    </source>
</evidence>
<dbReference type="InterPro" id="IPR014729">
    <property type="entry name" value="Rossmann-like_a/b/a_fold"/>
</dbReference>
<accession>A0A8H4L983</accession>
<organism evidence="5 6">
    <name type="scientific">Fusarium albosuccineum</name>
    <dbReference type="NCBI Taxonomy" id="1237068"/>
    <lineage>
        <taxon>Eukaryota</taxon>
        <taxon>Fungi</taxon>
        <taxon>Dikarya</taxon>
        <taxon>Ascomycota</taxon>
        <taxon>Pezizomycotina</taxon>
        <taxon>Sordariomycetes</taxon>
        <taxon>Hypocreomycetidae</taxon>
        <taxon>Hypocreales</taxon>
        <taxon>Nectriaceae</taxon>
        <taxon>Fusarium</taxon>
        <taxon>Fusarium decemcellulare species complex</taxon>
    </lineage>
</organism>
<reference evidence="5 6" key="1">
    <citation type="submission" date="2020-01" db="EMBL/GenBank/DDBJ databases">
        <title>Identification and distribution of gene clusters putatively required for synthesis of sphingolipid metabolism inhibitors in phylogenetically diverse species of the filamentous fungus Fusarium.</title>
        <authorList>
            <person name="Kim H.-S."/>
            <person name="Busman M."/>
            <person name="Brown D.W."/>
            <person name="Divon H."/>
            <person name="Uhlig S."/>
            <person name="Proctor R.H."/>
        </authorList>
    </citation>
    <scope>NUCLEOTIDE SEQUENCE [LARGE SCALE GENOMIC DNA]</scope>
    <source>
        <strain evidence="5 6">NRRL 20459</strain>
    </source>
</reference>
<dbReference type="GO" id="GO:0016783">
    <property type="term" value="F:sulfurtransferase activity"/>
    <property type="evidence" value="ECO:0007669"/>
    <property type="project" value="TreeGrafter"/>
</dbReference>
<dbReference type="HAMAP" id="MF_03054">
    <property type="entry name" value="CTU2"/>
    <property type="match status" value="1"/>
</dbReference>
<dbReference type="PANTHER" id="PTHR20882">
    <property type="entry name" value="CYTOPLASMIC TRNA 2-THIOLATION PROTEIN 2"/>
    <property type="match status" value="1"/>
</dbReference>
<keyword evidence="2 3" id="KW-0819">tRNA processing</keyword>
<evidence type="ECO:0000259" key="4">
    <source>
        <dbReference type="Pfam" id="PF01636"/>
    </source>
</evidence>
<dbReference type="AlphaFoldDB" id="A0A8H4L983"/>
<gene>
    <name evidence="3" type="primary">NCS2</name>
    <name evidence="3" type="synonym">CTU2</name>
    <name evidence="5" type="ORF">FALBO_7760</name>
</gene>
<comment type="caution">
    <text evidence="5">The sequence shown here is derived from an EMBL/GenBank/DDBJ whole genome shotgun (WGS) entry which is preliminary data.</text>
</comment>
<dbReference type="GO" id="GO:0000049">
    <property type="term" value="F:tRNA binding"/>
    <property type="evidence" value="ECO:0007669"/>
    <property type="project" value="InterPro"/>
</dbReference>
<dbReference type="GO" id="GO:0002143">
    <property type="term" value="P:tRNA wobble position uridine thiolation"/>
    <property type="evidence" value="ECO:0007669"/>
    <property type="project" value="TreeGrafter"/>
</dbReference>
<dbReference type="EMBL" id="JAADYS010001040">
    <property type="protein sequence ID" value="KAF4465400.1"/>
    <property type="molecule type" value="Genomic_DNA"/>
</dbReference>
<dbReference type="SUPFAM" id="SSF56112">
    <property type="entry name" value="Protein kinase-like (PK-like)"/>
    <property type="match status" value="1"/>
</dbReference>
<comment type="pathway">
    <text evidence="3">tRNA modification; 5-methoxycarbonylmethyl-2-thiouridine-tRNA biosynthesis.</text>
</comment>
<dbReference type="InterPro" id="IPR011009">
    <property type="entry name" value="Kinase-like_dom_sf"/>
</dbReference>
<dbReference type="Gene3D" id="3.40.50.620">
    <property type="entry name" value="HUPs"/>
    <property type="match status" value="1"/>
</dbReference>
<evidence type="ECO:0000256" key="2">
    <source>
        <dbReference type="ARBA" id="ARBA00022694"/>
    </source>
</evidence>
<dbReference type="Gene3D" id="3.30.200.20">
    <property type="entry name" value="Phosphorylase Kinase, domain 1"/>
    <property type="match status" value="1"/>
</dbReference>
<dbReference type="InterPro" id="IPR002575">
    <property type="entry name" value="Aminoglycoside_PTrfase"/>
</dbReference>
<dbReference type="Gene3D" id="3.90.1200.10">
    <property type="match status" value="1"/>
</dbReference>
<dbReference type="SUPFAM" id="SSF52402">
    <property type="entry name" value="Adenine nucleotide alpha hydrolases-like"/>
    <property type="match status" value="1"/>
</dbReference>
<protein>
    <recommendedName>
        <fullName evidence="3">Cytoplasmic tRNA 2-thiolation protein 2</fullName>
    </recommendedName>
</protein>
<sequence length="795" mass="87682">MNSPENEIRDKVKRALRGTPFAASTLTKLSGGTANFMYHATLENPSQEHPDGVVVKQGEAYVATNPAFPLTTSRCAIEQESLIHLAALPPATTPSCVVSTPAVYHFNQDTNTQIQEYLPNAVSLKNYALEHYAVPTPESLRPQCEQLGHGLGAWLREFHAWSQEPGQAALRDVFAGNREMQGLKNMINYQQLLQMADRHPTILGDARNVLQGISDLAAGELVDETALYVIHGDFWTGNVLLPDVPIQEGAQTPIRIVDWEMAQLGVRPLDLGQMIAELWQLKLYKDIDAGEWLIRSFADGYGTVDDEFAYRTIIHVGVHLICFGSQTPGWGTAEQNMGLIKVGKEVLVKAWNKDREYFSNHVLGSLFSNPSRSSFYDQKPRQDNIPHNTVGTRPRFRAFRQRLGTSVLPCISHPKLNSVSASISASDSDARLRHKPAFDCYVQYVSLKMNKRLGALHKEIRVSTQPTARRYLAGLSFGPSSSVLAQLLDETTQRHSTKKSSSPFESIIVHIDTDLSPPGEESPARKLLDGYRQKFPHATFECIPLAEVLSVQTIDWSTLPLDADTPDEDPTARLRRLFDALPTVTSRADILRQLIRHLLLHAARERSCSALLLGHSTTALAALTLSEVANGRGFAVPLQVADGMTTVCTYDPTPDGTTQETSREEFPVYYPMREVFRNEILQYINLIPSLKEIVPLEQASRTAGGSVVSHKDQSIEEVMARYFDSVEEGYSGIVANVVRTTGKLGRVPGHSFCGSCGMSLDAAGDSRWAGEIGDDSADGSSSNRLCYGCKRSIHG</sequence>
<dbReference type="InterPro" id="IPR019407">
    <property type="entry name" value="CTU2"/>
</dbReference>